<dbReference type="PANTHER" id="PTHR47936:SF1">
    <property type="entry name" value="PENTATRICOPEPTIDE REPEAT-CONTAINING PROTEIN GUN1, CHLOROPLASTIC"/>
    <property type="match status" value="1"/>
</dbReference>
<reference evidence="6" key="1">
    <citation type="submission" date="2022-10" db="EMBL/GenBank/DDBJ databases">
        <authorList>
            <person name="Chen Y."/>
            <person name="Dougan E. K."/>
            <person name="Chan C."/>
            <person name="Rhodes N."/>
            <person name="Thang M."/>
        </authorList>
    </citation>
    <scope>NUCLEOTIDE SEQUENCE</scope>
</reference>
<evidence type="ECO:0000256" key="1">
    <source>
        <dbReference type="ARBA" id="ARBA00022737"/>
    </source>
</evidence>
<dbReference type="NCBIfam" id="TIGR02452">
    <property type="entry name" value="TIGR02452 family protein"/>
    <property type="match status" value="1"/>
</dbReference>
<feature type="domain" description="Microbial-type PARG catalytic" evidence="5">
    <location>
        <begin position="3"/>
        <end position="140"/>
    </location>
</feature>
<evidence type="ECO:0000313" key="7">
    <source>
        <dbReference type="EMBL" id="CAL1129588.1"/>
    </source>
</evidence>
<dbReference type="Pfam" id="PF13041">
    <property type="entry name" value="PPR_2"/>
    <property type="match status" value="1"/>
</dbReference>
<evidence type="ECO:0000256" key="4">
    <source>
        <dbReference type="SAM" id="MobiDB-lite"/>
    </source>
</evidence>
<feature type="compositionally biased region" description="Polar residues" evidence="4">
    <location>
        <begin position="391"/>
        <end position="404"/>
    </location>
</feature>
<keyword evidence="9" id="KW-1185">Reference proteome</keyword>
<sequence length="1081" mass="117766">MTETKRIIANGHYKIENASVKLDKRRLVVAPKHAVKFDFDDISQPFATESSVGRTPCRIRLLQCDCLEAAELLKAEHGTMPLVLDFASGSNPGGGVKRNQQGTQEENICRRSSLLPSLEQQDYPLPSMGGIYAPDICVFRGPGRSGYPLLKEPFWIAILAAEMPNLAEIGKKERIFIQGKIQGVLHMALRHGHSSLVLGAWGCGAFGNDARTMAAIFKDQGLKTRKEELGKIGTAMDVVFAILGHNANIFSEALELQISAPEGKPEPKEVSERRRPQSACSEVFGKRGSQSSTDRPKSAAPSFLGGTGTGAGTGRGDAAAAANVHFCPVPNPLPPHLGGGSSGSTSCAPRKRPLSAFPNRAAVSQVGRRPASACGVRERFDNEASKKKESSNTLGSSEAPSESSRGALPSQGPDLLAFAARFGPAPPLPPLPPELERGNSARNAPGPEEELDDFTPEERRLEQESEEALNQLEALDAAVEALRMKLEVSKEDVECSQAELLQLRSAASSWTKAAEESRQELKDRELRLQELLAVLPAEEEEESDKQTALAAERLRVLQLQTDRLREQVEVQQGLLLQRLEERKALESQVEGLTSERDEQRAVQQKARAALRTAESQLKVKEEAPEYWTRCLHLHGVDKILSVNLCACVVRSQLGTVARAPSDSDFRVGVETNIFHFSCAISACEKLADWSMALEILRKMKERQVPCNVVSCSSTLSACEKASQWPMALELFQTMTEQQISPNLIALSSTISACEKGGEWQMALELFASAHMDHDVVSYSSMISACAQGGQWQLAVHILQTMTERQTEPNIISFNSVISAHEKGRQWQRALHFLLWMFQANKAPNVISISATISACEKSGQWQRGMLLLNTMPVWSVKPNLVSFNAAISAAEKAQEWEVALQLLSTMLLQKVLPSVVSYSSAISACEKSLQWEMALALMAAMPFARVMPSQVTYNSVISACEKGSQWQSAVFLLFSMPKARVDQDVLSFGAAISACAHSHHWRSAVRVLKLNAADVVGYNGAVDACAKATQWQWALTLCQNSDFLGRSFALEACDASGHLSPLPRLLSGLDEAIGALGSSRL</sequence>
<dbReference type="InterPro" id="IPR019261">
    <property type="entry name" value="PARG_cat_microbial"/>
</dbReference>
<dbReference type="Gene3D" id="3.40.220.10">
    <property type="entry name" value="Leucine Aminopeptidase, subunit E, domain 1"/>
    <property type="match status" value="1"/>
</dbReference>
<organism evidence="6">
    <name type="scientific">Cladocopium goreaui</name>
    <dbReference type="NCBI Taxonomy" id="2562237"/>
    <lineage>
        <taxon>Eukaryota</taxon>
        <taxon>Sar</taxon>
        <taxon>Alveolata</taxon>
        <taxon>Dinophyceae</taxon>
        <taxon>Suessiales</taxon>
        <taxon>Symbiodiniaceae</taxon>
        <taxon>Cladocopium</taxon>
    </lineage>
</organism>
<dbReference type="InterPro" id="IPR011990">
    <property type="entry name" value="TPR-like_helical_dom_sf"/>
</dbReference>
<evidence type="ECO:0000256" key="2">
    <source>
        <dbReference type="PROSITE-ProRule" id="PRU00708"/>
    </source>
</evidence>
<feature type="compositionally biased region" description="Basic and acidic residues" evidence="4">
    <location>
        <begin position="376"/>
        <end position="390"/>
    </location>
</feature>
<evidence type="ECO:0000313" key="9">
    <source>
        <dbReference type="Proteomes" id="UP001152797"/>
    </source>
</evidence>
<dbReference type="PANTHER" id="PTHR47936">
    <property type="entry name" value="PPR_LONG DOMAIN-CONTAINING PROTEIN"/>
    <property type="match status" value="1"/>
</dbReference>
<dbReference type="AlphaFoldDB" id="A0A9P1BMT5"/>
<dbReference type="InterPro" id="IPR043472">
    <property type="entry name" value="Macro_dom-like"/>
</dbReference>
<feature type="compositionally biased region" description="Basic and acidic residues" evidence="4">
    <location>
        <begin position="263"/>
        <end position="275"/>
    </location>
</feature>
<feature type="repeat" description="PPR" evidence="2">
    <location>
        <begin position="774"/>
        <end position="808"/>
    </location>
</feature>
<feature type="repeat" description="PPR" evidence="2">
    <location>
        <begin position="707"/>
        <end position="741"/>
    </location>
</feature>
<dbReference type="NCBIfam" id="TIGR00756">
    <property type="entry name" value="PPR"/>
    <property type="match status" value="1"/>
</dbReference>
<dbReference type="Pfam" id="PF13812">
    <property type="entry name" value="PPR_3"/>
    <property type="match status" value="2"/>
</dbReference>
<evidence type="ECO:0000313" key="6">
    <source>
        <dbReference type="EMBL" id="CAI3976213.1"/>
    </source>
</evidence>
<name>A0A9P1BMT5_9DINO</name>
<evidence type="ECO:0000256" key="3">
    <source>
        <dbReference type="SAM" id="Coils"/>
    </source>
</evidence>
<feature type="repeat" description="PPR" evidence="2">
    <location>
        <begin position="672"/>
        <end position="706"/>
    </location>
</feature>
<dbReference type="EMBL" id="CAMXCT020000252">
    <property type="protein sequence ID" value="CAL1129588.1"/>
    <property type="molecule type" value="Genomic_DNA"/>
</dbReference>
<feature type="region of interest" description="Disordered" evidence="4">
    <location>
        <begin position="260"/>
        <end position="316"/>
    </location>
</feature>
<comment type="caution">
    <text evidence="6">The sequence shown here is derived from an EMBL/GenBank/DDBJ whole genome shotgun (WGS) entry which is preliminary data.</text>
</comment>
<reference evidence="7" key="2">
    <citation type="submission" date="2024-04" db="EMBL/GenBank/DDBJ databases">
        <authorList>
            <person name="Chen Y."/>
            <person name="Shah S."/>
            <person name="Dougan E. K."/>
            <person name="Thang M."/>
            <person name="Chan C."/>
        </authorList>
    </citation>
    <scope>NUCLEOTIDE SEQUENCE [LARGE SCALE GENOMIC DNA]</scope>
</reference>
<keyword evidence="3" id="KW-0175">Coiled coil</keyword>
<protein>
    <submittedName>
        <fullName evidence="8">Pentatricopeptide repeat-containing protein GUN1, chloroplastic (Pentatricopeptide repeat-containing protein At2g31400) (Protein GENOMES UNCOUPLED 1)</fullName>
    </submittedName>
</protein>
<dbReference type="SUPFAM" id="SSF52949">
    <property type="entry name" value="Macro domain-like"/>
    <property type="match status" value="1"/>
</dbReference>
<evidence type="ECO:0000259" key="5">
    <source>
        <dbReference type="Pfam" id="PF10021"/>
    </source>
</evidence>
<dbReference type="Proteomes" id="UP001152797">
    <property type="component" value="Unassembled WGS sequence"/>
</dbReference>
<dbReference type="PROSITE" id="PS51375">
    <property type="entry name" value="PPR"/>
    <property type="match status" value="3"/>
</dbReference>
<accession>A0A9P1BMT5</accession>
<dbReference type="InterPro" id="IPR012664">
    <property type="entry name" value="CHP02452"/>
</dbReference>
<gene>
    <name evidence="6" type="ORF">C1SCF055_LOCUS4450</name>
</gene>
<dbReference type="Pfam" id="PF10021">
    <property type="entry name" value="PARG_cat_microb"/>
    <property type="match status" value="1"/>
</dbReference>
<proteinExistence type="predicted"/>
<dbReference type="InterPro" id="IPR002885">
    <property type="entry name" value="PPR_rpt"/>
</dbReference>
<dbReference type="OrthoDB" id="185373at2759"/>
<keyword evidence="1" id="KW-0677">Repeat</keyword>
<feature type="compositionally biased region" description="Gly residues" evidence="4">
    <location>
        <begin position="305"/>
        <end position="315"/>
    </location>
</feature>
<feature type="coiled-coil region" evidence="3">
    <location>
        <begin position="582"/>
        <end position="623"/>
    </location>
</feature>
<evidence type="ECO:0000313" key="8">
    <source>
        <dbReference type="EMBL" id="CAL4763525.1"/>
    </source>
</evidence>
<dbReference type="Gene3D" id="1.25.40.10">
    <property type="entry name" value="Tetratricopeptide repeat domain"/>
    <property type="match status" value="3"/>
</dbReference>
<feature type="region of interest" description="Disordered" evidence="4">
    <location>
        <begin position="358"/>
        <end position="468"/>
    </location>
</feature>
<feature type="compositionally biased region" description="Pro residues" evidence="4">
    <location>
        <begin position="424"/>
        <end position="433"/>
    </location>
</feature>
<dbReference type="EMBL" id="CAMXCT010000252">
    <property type="protein sequence ID" value="CAI3976213.1"/>
    <property type="molecule type" value="Genomic_DNA"/>
</dbReference>
<dbReference type="EMBL" id="CAMXCT030000252">
    <property type="protein sequence ID" value="CAL4763525.1"/>
    <property type="molecule type" value="Genomic_DNA"/>
</dbReference>